<keyword evidence="2" id="KW-1185">Reference proteome</keyword>
<evidence type="ECO:0000313" key="1">
    <source>
        <dbReference type="EMBL" id="MBA9077267.1"/>
    </source>
</evidence>
<dbReference type="AlphaFoldDB" id="A0A839GQU5"/>
<organism evidence="1 2">
    <name type="scientific">Rufibacter quisquiliarum</name>
    <dbReference type="NCBI Taxonomy" id="1549639"/>
    <lineage>
        <taxon>Bacteria</taxon>
        <taxon>Pseudomonadati</taxon>
        <taxon>Bacteroidota</taxon>
        <taxon>Cytophagia</taxon>
        <taxon>Cytophagales</taxon>
        <taxon>Hymenobacteraceae</taxon>
        <taxon>Rufibacter</taxon>
    </lineage>
</organism>
<reference evidence="1 2" key="1">
    <citation type="submission" date="2020-08" db="EMBL/GenBank/DDBJ databases">
        <title>Genomic Encyclopedia of Type Strains, Phase IV (KMG-IV): sequencing the most valuable type-strain genomes for metagenomic binning, comparative biology and taxonomic classification.</title>
        <authorList>
            <person name="Goeker M."/>
        </authorList>
    </citation>
    <scope>NUCLEOTIDE SEQUENCE [LARGE SCALE GENOMIC DNA]</scope>
    <source>
        <strain evidence="1 2">DSM 29854</strain>
    </source>
</reference>
<evidence type="ECO:0000313" key="2">
    <source>
        <dbReference type="Proteomes" id="UP000563094"/>
    </source>
</evidence>
<name>A0A839GQU5_9BACT</name>
<gene>
    <name evidence="1" type="ORF">FHS90_001978</name>
</gene>
<dbReference type="Proteomes" id="UP000563094">
    <property type="component" value="Unassembled WGS sequence"/>
</dbReference>
<protein>
    <submittedName>
        <fullName evidence="1">Uncharacterized protein</fullName>
    </submittedName>
</protein>
<dbReference type="EMBL" id="JACJIQ010000006">
    <property type="protein sequence ID" value="MBA9077267.1"/>
    <property type="molecule type" value="Genomic_DNA"/>
</dbReference>
<proteinExistence type="predicted"/>
<comment type="caution">
    <text evidence="1">The sequence shown here is derived from an EMBL/GenBank/DDBJ whole genome shotgun (WGS) entry which is preliminary data.</text>
</comment>
<accession>A0A839GQU5</accession>
<sequence length="92" mass="10406">MGQLEYAEKLISGSWAGDFSGQVAFVFQCWREINPVSTCIVSKSFQTQKLFSGCFQKNSPKTAFKGNSASILSLFEPKSCCNFFWRYLLLLI</sequence>